<feature type="region of interest" description="Disordered" evidence="1">
    <location>
        <begin position="77"/>
        <end position="113"/>
    </location>
</feature>
<proteinExistence type="predicted"/>
<protein>
    <submittedName>
        <fullName evidence="2">Uncharacterized protein</fullName>
    </submittedName>
</protein>
<keyword evidence="3" id="KW-1185">Reference proteome</keyword>
<reference evidence="2" key="1">
    <citation type="submission" date="2023-04" db="EMBL/GenBank/DDBJ databases">
        <authorList>
            <consortium name="ELIXIR-Norway"/>
        </authorList>
    </citation>
    <scope>NUCLEOTIDE SEQUENCE [LARGE SCALE GENOMIC DNA]</scope>
</reference>
<accession>A0ABN8ZF66</accession>
<evidence type="ECO:0000313" key="2">
    <source>
        <dbReference type="EMBL" id="CAI9171432.1"/>
    </source>
</evidence>
<name>A0ABN8ZF66_RANTA</name>
<evidence type="ECO:0000256" key="1">
    <source>
        <dbReference type="SAM" id="MobiDB-lite"/>
    </source>
</evidence>
<organism evidence="2 3">
    <name type="scientific">Rangifer tarandus platyrhynchus</name>
    <name type="common">Svalbard reindeer</name>
    <dbReference type="NCBI Taxonomy" id="3082113"/>
    <lineage>
        <taxon>Eukaryota</taxon>
        <taxon>Metazoa</taxon>
        <taxon>Chordata</taxon>
        <taxon>Craniata</taxon>
        <taxon>Vertebrata</taxon>
        <taxon>Euteleostomi</taxon>
        <taxon>Mammalia</taxon>
        <taxon>Eutheria</taxon>
        <taxon>Laurasiatheria</taxon>
        <taxon>Artiodactyla</taxon>
        <taxon>Ruminantia</taxon>
        <taxon>Pecora</taxon>
        <taxon>Cervidae</taxon>
        <taxon>Odocoileinae</taxon>
        <taxon>Rangifer</taxon>
    </lineage>
</organism>
<feature type="region of interest" description="Disordered" evidence="1">
    <location>
        <begin position="1"/>
        <end position="39"/>
    </location>
</feature>
<evidence type="ECO:0000313" key="3">
    <source>
        <dbReference type="Proteomes" id="UP001176941"/>
    </source>
</evidence>
<dbReference type="Proteomes" id="UP001176941">
    <property type="component" value="Chromosome 30"/>
</dbReference>
<dbReference type="EMBL" id="OX459966">
    <property type="protein sequence ID" value="CAI9171432.1"/>
    <property type="molecule type" value="Genomic_DNA"/>
</dbReference>
<gene>
    <name evidence="2" type="ORF">MRATA1EN1_LOCUS20394</name>
</gene>
<feature type="compositionally biased region" description="Basic and acidic residues" evidence="1">
    <location>
        <begin position="86"/>
        <end position="98"/>
    </location>
</feature>
<sequence length="113" mass="12341">MRMQQQIELQSSRHSSSVAGFPEGSAGEGPTCNAGDTEDVRFDPWVGKIPWRKKWQPAPVFLPGGSRGRKSLVAELQTAERLSTQHPEETEAEHEGPTKTDTPCSLTLGKPSL</sequence>
<feature type="compositionally biased region" description="Polar residues" evidence="1">
    <location>
        <begin position="1"/>
        <end position="18"/>
    </location>
</feature>